<feature type="transmembrane region" description="Helical" evidence="1">
    <location>
        <begin position="17"/>
        <end position="35"/>
    </location>
</feature>
<keyword evidence="4" id="KW-1185">Reference proteome</keyword>
<evidence type="ECO:0000313" key="4">
    <source>
        <dbReference type="Proteomes" id="UP001219862"/>
    </source>
</evidence>
<keyword evidence="3" id="KW-0808">Transferase</keyword>
<protein>
    <submittedName>
        <fullName evidence="3">Acyltransferase</fullName>
    </submittedName>
</protein>
<feature type="transmembrane region" description="Helical" evidence="1">
    <location>
        <begin position="47"/>
        <end position="70"/>
    </location>
</feature>
<dbReference type="PANTHER" id="PTHR23028:SF131">
    <property type="entry name" value="BLR2367 PROTEIN"/>
    <property type="match status" value="1"/>
</dbReference>
<dbReference type="EMBL" id="JAQQXS010000007">
    <property type="protein sequence ID" value="MDC8785387.1"/>
    <property type="molecule type" value="Genomic_DNA"/>
</dbReference>
<reference evidence="3 4" key="1">
    <citation type="submission" date="2022-10" db="EMBL/GenBank/DDBJ databases">
        <title>paucibacter sp. hw8 Genome sequencing.</title>
        <authorList>
            <person name="Park S."/>
        </authorList>
    </citation>
    <scope>NUCLEOTIDE SEQUENCE [LARGE SCALE GENOMIC DNA]</scope>
    <source>
        <strain evidence="4">hw8</strain>
    </source>
</reference>
<dbReference type="InterPro" id="IPR050879">
    <property type="entry name" value="Acyltransferase_3"/>
</dbReference>
<accession>A0ABT5KR37</accession>
<evidence type="ECO:0000313" key="3">
    <source>
        <dbReference type="EMBL" id="MDC8785387.1"/>
    </source>
</evidence>
<organism evidence="3 4">
    <name type="scientific">Roseateles koreensis</name>
    <dbReference type="NCBI Taxonomy" id="2987526"/>
    <lineage>
        <taxon>Bacteria</taxon>
        <taxon>Pseudomonadati</taxon>
        <taxon>Pseudomonadota</taxon>
        <taxon>Betaproteobacteria</taxon>
        <taxon>Burkholderiales</taxon>
        <taxon>Sphaerotilaceae</taxon>
        <taxon>Roseateles</taxon>
    </lineage>
</organism>
<dbReference type="RefSeq" id="WP_273596504.1">
    <property type="nucleotide sequence ID" value="NZ_JAQQXS010000007.1"/>
</dbReference>
<evidence type="ECO:0000259" key="2">
    <source>
        <dbReference type="Pfam" id="PF01757"/>
    </source>
</evidence>
<sequence length="367" mass="41246">MAENRITKSSHTNNFNFLRLVFASLVILSHSFELIDGNRNRELLTRAFNTISFGEFAVDGFFLLSGYLIVQSWSQTPNIYAFLLKRILRIYPGFIAASLICIFIVAPLGANPAGYFEQLDSRKWLPAILSLQTPNTPSTFPNNPYDGVNGAMWTIHWEFLCYLLVLTLGAIGLIRHRLGWLMITATIFVVILAQRLVFVRIGFTPTILGINLGLDGSFFRLAMFFFSGGSFFLCKKILKQPYWVDAIFSIALLLAMFRWASAEPALAILGGFLMFRFAAAPISLLKPFQTLPDISYGTYLYGWPVQQLLISQIQGITPIPLIFLSLFLSFILGLASWNLIEKPFMKLKPRRAADSSRSQTVADHSIG</sequence>
<dbReference type="Proteomes" id="UP001219862">
    <property type="component" value="Unassembled WGS sequence"/>
</dbReference>
<feature type="domain" description="Acyltransferase 3" evidence="2">
    <location>
        <begin position="14"/>
        <end position="335"/>
    </location>
</feature>
<keyword evidence="3" id="KW-0012">Acyltransferase</keyword>
<feature type="transmembrane region" description="Helical" evidence="1">
    <location>
        <begin position="319"/>
        <end position="340"/>
    </location>
</feature>
<comment type="caution">
    <text evidence="3">The sequence shown here is derived from an EMBL/GenBank/DDBJ whole genome shotgun (WGS) entry which is preliminary data.</text>
</comment>
<dbReference type="InterPro" id="IPR002656">
    <property type="entry name" value="Acyl_transf_3_dom"/>
</dbReference>
<feature type="transmembrane region" description="Helical" evidence="1">
    <location>
        <begin position="90"/>
        <end position="110"/>
    </location>
</feature>
<feature type="transmembrane region" description="Helical" evidence="1">
    <location>
        <begin position="217"/>
        <end position="234"/>
    </location>
</feature>
<name>A0ABT5KR37_9BURK</name>
<gene>
    <name evidence="3" type="ORF">PRZ01_09315</name>
</gene>
<keyword evidence="1" id="KW-1133">Transmembrane helix</keyword>
<keyword evidence="1" id="KW-0812">Transmembrane</keyword>
<feature type="transmembrane region" description="Helical" evidence="1">
    <location>
        <begin position="150"/>
        <end position="171"/>
    </location>
</feature>
<feature type="transmembrane region" description="Helical" evidence="1">
    <location>
        <begin position="241"/>
        <end position="259"/>
    </location>
</feature>
<proteinExistence type="predicted"/>
<keyword evidence="1" id="KW-0472">Membrane</keyword>
<dbReference type="PANTHER" id="PTHR23028">
    <property type="entry name" value="ACETYLTRANSFERASE"/>
    <property type="match status" value="1"/>
</dbReference>
<feature type="transmembrane region" description="Helical" evidence="1">
    <location>
        <begin position="178"/>
        <end position="197"/>
    </location>
</feature>
<evidence type="ECO:0000256" key="1">
    <source>
        <dbReference type="SAM" id="Phobius"/>
    </source>
</evidence>
<dbReference type="GO" id="GO:0016746">
    <property type="term" value="F:acyltransferase activity"/>
    <property type="evidence" value="ECO:0007669"/>
    <property type="project" value="UniProtKB-KW"/>
</dbReference>
<dbReference type="Pfam" id="PF01757">
    <property type="entry name" value="Acyl_transf_3"/>
    <property type="match status" value="1"/>
</dbReference>